<evidence type="ECO:0000313" key="4">
    <source>
        <dbReference type="Proteomes" id="UP001141552"/>
    </source>
</evidence>
<feature type="chain" id="PRO_5040108809" description="BURP domain-containing protein" evidence="2">
    <location>
        <begin position="30"/>
        <end position="137"/>
    </location>
</feature>
<protein>
    <recommendedName>
        <fullName evidence="5">BURP domain-containing protein</fullName>
    </recommendedName>
</protein>
<keyword evidence="2" id="KW-0732">Signal</keyword>
<dbReference type="Proteomes" id="UP001141552">
    <property type="component" value="Unassembled WGS sequence"/>
</dbReference>
<evidence type="ECO:0000256" key="1">
    <source>
        <dbReference type="SAM" id="MobiDB-lite"/>
    </source>
</evidence>
<keyword evidence="4" id="KW-1185">Reference proteome</keyword>
<dbReference type="EMBL" id="JAKUCV010005313">
    <property type="protein sequence ID" value="KAJ4831676.1"/>
    <property type="molecule type" value="Genomic_DNA"/>
</dbReference>
<organism evidence="3 4">
    <name type="scientific">Turnera subulata</name>
    <dbReference type="NCBI Taxonomy" id="218843"/>
    <lineage>
        <taxon>Eukaryota</taxon>
        <taxon>Viridiplantae</taxon>
        <taxon>Streptophyta</taxon>
        <taxon>Embryophyta</taxon>
        <taxon>Tracheophyta</taxon>
        <taxon>Spermatophyta</taxon>
        <taxon>Magnoliopsida</taxon>
        <taxon>eudicotyledons</taxon>
        <taxon>Gunneridae</taxon>
        <taxon>Pentapetalae</taxon>
        <taxon>rosids</taxon>
        <taxon>fabids</taxon>
        <taxon>Malpighiales</taxon>
        <taxon>Passifloraceae</taxon>
        <taxon>Turnera</taxon>
    </lineage>
</organism>
<reference evidence="3" key="1">
    <citation type="submission" date="2022-02" db="EMBL/GenBank/DDBJ databases">
        <authorList>
            <person name="Henning P.M."/>
            <person name="McCubbin A.G."/>
            <person name="Shore J.S."/>
        </authorList>
    </citation>
    <scope>NUCLEOTIDE SEQUENCE</scope>
    <source>
        <strain evidence="3">F60SS</strain>
        <tissue evidence="3">Leaves</tissue>
    </source>
</reference>
<evidence type="ECO:0008006" key="5">
    <source>
        <dbReference type="Google" id="ProtNLM"/>
    </source>
</evidence>
<proteinExistence type="predicted"/>
<evidence type="ECO:0000313" key="3">
    <source>
        <dbReference type="EMBL" id="KAJ4831676.1"/>
    </source>
</evidence>
<accession>A0A9Q0J6Q1</accession>
<feature type="region of interest" description="Disordered" evidence="1">
    <location>
        <begin position="70"/>
        <end position="120"/>
    </location>
</feature>
<gene>
    <name evidence="3" type="ORF">Tsubulata_020890</name>
</gene>
<feature type="signal peptide" evidence="2">
    <location>
        <begin position="1"/>
        <end position="29"/>
    </location>
</feature>
<reference evidence="3" key="2">
    <citation type="journal article" date="2023" name="Plants (Basel)">
        <title>Annotation of the Turnera subulata (Passifloraceae) Draft Genome Reveals the S-Locus Evolved after the Divergence of Turneroideae from Passifloroideae in a Stepwise Manner.</title>
        <authorList>
            <person name="Henning P.M."/>
            <person name="Roalson E.H."/>
            <person name="Mir W."/>
            <person name="McCubbin A.G."/>
            <person name="Shore J.S."/>
        </authorList>
    </citation>
    <scope>NUCLEOTIDE SEQUENCE</scope>
    <source>
        <strain evidence="3">F60SS</strain>
    </source>
</reference>
<evidence type="ECO:0000256" key="2">
    <source>
        <dbReference type="SAM" id="SignalP"/>
    </source>
</evidence>
<feature type="region of interest" description="Disordered" evidence="1">
    <location>
        <begin position="34"/>
        <end position="54"/>
    </location>
</feature>
<comment type="caution">
    <text evidence="3">The sequence shown here is derived from an EMBL/GenBank/DDBJ whole genome shotgun (WGS) entry which is preliminary data.</text>
</comment>
<sequence length="137" mass="15282">MGCTLTLTNLFHAFFFFFLLICNFSYANALIPSSSTHDQTKPKPRPKSSPPQELSQYQVYYIKNTTPFFLDKEAGKNNGKKGKAAKKRKKTSKNSKSRPFSVMLPKGLVPPSGSSPCHNAKPNSKVVFYCELSTVKP</sequence>
<name>A0A9Q0J6Q1_9ROSI</name>
<dbReference type="OrthoDB" id="1914101at2759"/>
<dbReference type="AlphaFoldDB" id="A0A9Q0J6Q1"/>
<feature type="compositionally biased region" description="Basic residues" evidence="1">
    <location>
        <begin position="78"/>
        <end position="96"/>
    </location>
</feature>